<gene>
    <name evidence="2" type="ORF">BP5796_11558</name>
</gene>
<evidence type="ECO:0000259" key="1">
    <source>
        <dbReference type="Pfam" id="PF22917"/>
    </source>
</evidence>
<evidence type="ECO:0000313" key="3">
    <source>
        <dbReference type="Proteomes" id="UP000256328"/>
    </source>
</evidence>
<proteinExistence type="predicted"/>
<dbReference type="Proteomes" id="UP000256328">
    <property type="component" value="Unassembled WGS sequence"/>
</dbReference>
<dbReference type="PANTHER" id="PTHR32487:SF8">
    <property type="entry name" value="NAD-DEPENDENT EPIMERASE_DEHYDRATASE DOMAIN-CONTAINING PROTEIN"/>
    <property type="match status" value="1"/>
</dbReference>
<dbReference type="SUPFAM" id="SSF51735">
    <property type="entry name" value="NAD(P)-binding Rossmann-fold domains"/>
    <property type="match status" value="1"/>
</dbReference>
<feature type="domain" description="PRISE-like Rossmann-fold" evidence="1">
    <location>
        <begin position="12"/>
        <end position="393"/>
    </location>
</feature>
<dbReference type="InterPro" id="IPR036291">
    <property type="entry name" value="NAD(P)-bd_dom_sf"/>
</dbReference>
<protein>
    <recommendedName>
        <fullName evidence="1">PRISE-like Rossmann-fold domain-containing protein</fullName>
    </recommendedName>
</protein>
<dbReference type="CDD" id="cd08948">
    <property type="entry name" value="5beta-POR_like_SDR_a"/>
    <property type="match status" value="1"/>
</dbReference>
<dbReference type="EMBL" id="PDLN01000018">
    <property type="protein sequence ID" value="RDW61666.1"/>
    <property type="molecule type" value="Genomic_DNA"/>
</dbReference>
<sequence length="393" mass="44046">MTTGFPPKSLKALVFGASGITGWAITNEALSYPTPTTFDSVVGLTSRKLGLEASCLPLDPRLELYDGLDLSRDVNSIVEYLRKVKHVESFTHIYFAAYVHSGWGEEDSEKRKEQNTKFVVNGIAALEIVCPNMEFFTFATGGKWYGFEFGDKVQRLVPVKESHPRIPAPYGDHIFYYPQIDALASLSEGKSWKFADIRPDAIVGFVPNHNPMNIAEPIGLYLSLWKSLESSPEVPFPGNESAYTHFHSDCSQDLVARLHIFASLHPEKSAGKSFNIADVAYPVSWEMVWPGICQYFELTGVGPLPEGQGLAGEPWARSHSDKWDIWTRDNKLRPQVLNKTCWDFMTIVTGPFAEFDRQYDIGEARAIGLTESIDPVKSYHIAFNRMRAAKIIP</sequence>
<dbReference type="Gene3D" id="3.40.50.720">
    <property type="entry name" value="NAD(P)-binding Rossmann-like Domain"/>
    <property type="match status" value="1"/>
</dbReference>
<dbReference type="PANTHER" id="PTHR32487">
    <property type="entry name" value="3-OXO-DELTA(4,5)-STEROID 5-BETA-REDUCTASE"/>
    <property type="match status" value="1"/>
</dbReference>
<keyword evidence="3" id="KW-1185">Reference proteome</keyword>
<reference evidence="2 3" key="1">
    <citation type="journal article" date="2018" name="IMA Fungus">
        <title>IMA Genome-F 9: Draft genome sequence of Annulohypoxylon stygium, Aspergillus mulundensis, Berkeleyomyces basicola (syn. Thielaviopsis basicola), Ceratocystis smalleyi, two Cercospora beticola strains, Coleophoma cylindrospora, Fusarium fracticaudum, Phialophora cf. hyalina, and Morchella septimelata.</title>
        <authorList>
            <person name="Wingfield B.D."/>
            <person name="Bills G.F."/>
            <person name="Dong Y."/>
            <person name="Huang W."/>
            <person name="Nel W.J."/>
            <person name="Swalarsk-Parry B.S."/>
            <person name="Vaghefi N."/>
            <person name="Wilken P.M."/>
            <person name="An Z."/>
            <person name="de Beer Z.W."/>
            <person name="De Vos L."/>
            <person name="Chen L."/>
            <person name="Duong T.A."/>
            <person name="Gao Y."/>
            <person name="Hammerbacher A."/>
            <person name="Kikkert J.R."/>
            <person name="Li Y."/>
            <person name="Li H."/>
            <person name="Li K."/>
            <person name="Li Q."/>
            <person name="Liu X."/>
            <person name="Ma X."/>
            <person name="Naidoo K."/>
            <person name="Pethybridge S.J."/>
            <person name="Sun J."/>
            <person name="Steenkamp E.T."/>
            <person name="van der Nest M.A."/>
            <person name="van Wyk S."/>
            <person name="Wingfield M.J."/>
            <person name="Xiong C."/>
            <person name="Yue Q."/>
            <person name="Zhang X."/>
        </authorList>
    </citation>
    <scope>NUCLEOTIDE SEQUENCE [LARGE SCALE GENOMIC DNA]</scope>
    <source>
        <strain evidence="2 3">BP5796</strain>
    </source>
</reference>
<name>A0A3D8QIK7_9HELO</name>
<dbReference type="OrthoDB" id="1731983at2759"/>
<accession>A0A3D8QIK7</accession>
<comment type="caution">
    <text evidence="2">The sequence shown here is derived from an EMBL/GenBank/DDBJ whole genome shotgun (WGS) entry which is preliminary data.</text>
</comment>
<dbReference type="AlphaFoldDB" id="A0A3D8QIK7"/>
<dbReference type="Pfam" id="PF22917">
    <property type="entry name" value="PRISE"/>
    <property type="match status" value="1"/>
</dbReference>
<evidence type="ECO:0000313" key="2">
    <source>
        <dbReference type="EMBL" id="RDW61666.1"/>
    </source>
</evidence>
<dbReference type="InterPro" id="IPR055222">
    <property type="entry name" value="PRISE-like_Rossmann-fold"/>
</dbReference>
<organism evidence="2 3">
    <name type="scientific">Coleophoma crateriformis</name>
    <dbReference type="NCBI Taxonomy" id="565419"/>
    <lineage>
        <taxon>Eukaryota</taxon>
        <taxon>Fungi</taxon>
        <taxon>Dikarya</taxon>
        <taxon>Ascomycota</taxon>
        <taxon>Pezizomycotina</taxon>
        <taxon>Leotiomycetes</taxon>
        <taxon>Helotiales</taxon>
        <taxon>Dermateaceae</taxon>
        <taxon>Coleophoma</taxon>
    </lineage>
</organism>